<organism evidence="5 6">
    <name type="scientific">Branchiostoma lanceolatum</name>
    <name type="common">Common lancelet</name>
    <name type="synonym">Amphioxus lanceolatum</name>
    <dbReference type="NCBI Taxonomy" id="7740"/>
    <lineage>
        <taxon>Eukaryota</taxon>
        <taxon>Metazoa</taxon>
        <taxon>Chordata</taxon>
        <taxon>Cephalochordata</taxon>
        <taxon>Leptocardii</taxon>
        <taxon>Amphioxiformes</taxon>
        <taxon>Branchiostomatidae</taxon>
        <taxon>Branchiostoma</taxon>
    </lineage>
</organism>
<gene>
    <name evidence="5" type="primary">SLITRK6</name>
    <name evidence="5" type="ORF">BLAG_LOCUS12493</name>
</gene>
<feature type="signal peptide" evidence="4">
    <location>
        <begin position="1"/>
        <end position="25"/>
    </location>
</feature>
<keyword evidence="4" id="KW-0732">Signal</keyword>
<dbReference type="Proteomes" id="UP000838412">
    <property type="component" value="Chromosome 19"/>
</dbReference>
<feature type="region of interest" description="Disordered" evidence="3">
    <location>
        <begin position="1160"/>
        <end position="1186"/>
    </location>
</feature>
<dbReference type="SUPFAM" id="SSF52058">
    <property type="entry name" value="L domain-like"/>
    <property type="match status" value="1"/>
</dbReference>
<dbReference type="SMART" id="SM00369">
    <property type="entry name" value="LRR_TYP"/>
    <property type="match status" value="5"/>
</dbReference>
<accession>A0A8K0EGL6</accession>
<dbReference type="PANTHER" id="PTHR24366">
    <property type="entry name" value="IG(IMMUNOGLOBULIN) AND LRR(LEUCINE RICH REPEAT) DOMAINS"/>
    <property type="match status" value="1"/>
</dbReference>
<evidence type="ECO:0000256" key="2">
    <source>
        <dbReference type="ARBA" id="ARBA00022737"/>
    </source>
</evidence>
<name>A0A8K0EGL6_BRALA</name>
<evidence type="ECO:0000256" key="3">
    <source>
        <dbReference type="SAM" id="MobiDB-lite"/>
    </source>
</evidence>
<evidence type="ECO:0000313" key="5">
    <source>
        <dbReference type="EMBL" id="CAH1252411.1"/>
    </source>
</evidence>
<reference evidence="5" key="1">
    <citation type="submission" date="2022-01" db="EMBL/GenBank/DDBJ databases">
        <authorList>
            <person name="Braso-Vives M."/>
        </authorList>
    </citation>
    <scope>NUCLEOTIDE SEQUENCE</scope>
</reference>
<dbReference type="AlphaFoldDB" id="A0A8K0EGL6"/>
<proteinExistence type="predicted"/>
<dbReference type="InterPro" id="IPR003591">
    <property type="entry name" value="Leu-rich_rpt_typical-subtyp"/>
</dbReference>
<dbReference type="InterPro" id="IPR032675">
    <property type="entry name" value="LRR_dom_sf"/>
</dbReference>
<keyword evidence="1" id="KW-0433">Leucine-rich repeat</keyword>
<protein>
    <submittedName>
        <fullName evidence="5">SLITRK6 protein</fullName>
    </submittedName>
</protein>
<keyword evidence="2" id="KW-0677">Repeat</keyword>
<evidence type="ECO:0000256" key="4">
    <source>
        <dbReference type="SAM" id="SignalP"/>
    </source>
</evidence>
<dbReference type="PROSITE" id="PS51257">
    <property type="entry name" value="PROKAR_LIPOPROTEIN"/>
    <property type="match status" value="1"/>
</dbReference>
<keyword evidence="6" id="KW-1185">Reference proteome</keyword>
<dbReference type="Pfam" id="PF13855">
    <property type="entry name" value="LRR_8"/>
    <property type="match status" value="1"/>
</dbReference>
<dbReference type="FunFam" id="3.80.10.10:FF:001023">
    <property type="entry name" value="Uncharacterized protein"/>
    <property type="match status" value="1"/>
</dbReference>
<evidence type="ECO:0000313" key="6">
    <source>
        <dbReference type="Proteomes" id="UP000838412"/>
    </source>
</evidence>
<evidence type="ECO:0000256" key="1">
    <source>
        <dbReference type="ARBA" id="ARBA00022614"/>
    </source>
</evidence>
<dbReference type="EMBL" id="OV696704">
    <property type="protein sequence ID" value="CAH1252411.1"/>
    <property type="molecule type" value="Genomic_DNA"/>
</dbReference>
<dbReference type="Gene3D" id="3.80.10.10">
    <property type="entry name" value="Ribonuclease Inhibitor"/>
    <property type="match status" value="1"/>
</dbReference>
<feature type="chain" id="PRO_5035439279" evidence="4">
    <location>
        <begin position="26"/>
        <end position="1186"/>
    </location>
</feature>
<sequence>MYVRGGTKGTAAMLFLLFSAAACAAASNGRCVPQCKTAEWRECVPFTGKPQMLTKRSGATYACVTCRPQDNGVDPRSPFSFLATEDSVAIRGYPFHVLSANSLTPLDPSVIYTLALIDANITDVENNTFAGVSSVKELSLDSNRLTHVKQTWFTAGLGDLFMLILSNNLIKQVDPGSFMHLTKLYLLDLKNNLLQVVDPAWLFGLKHTRVMNLGSNAITSISPTSFRHLQLTWLDLRGNDLSCLDADVIQSSLPRLHVSSGMLSSVHDAKPHMMTWSLHRFVNPMKGSATLVVQVPMFLFCTRHNANELSFGWMFDSLSNVSRNIEMRGINPGKWCGNFEHALNTISIQAPVVVLATDGSSADRLVSNTLEQCRQVWEYDGGIAVGATENSYFRLVSMATGNATFEGVAMSFVQTQDINKESGYGQKRTTHTNATHDDTKNITCILLSKDEHMGLYFTVPQAKQQTQTTATTFKTDTDHYTNHQLRTTPGPEVPPATEDVLIPVVVSVAVVSMVVSSLVVVAWKVCASRLATENGRASDDAHIWTIPPGVAFPGLLRSASLPASSRKMASDDVASCRSLPAVLHCIEPTYCEIPDGIAAAQRPLPGPPQEYSEIPDDAISGVVRSTSLPAVTCTHGSVADDAASCRSLPAVLLSIEPTYSDIPDHIAAAQRLLPVLPGADWEVPDHEAAVQCPLPAPRHTYSEIPDDDSGPMPFYAGAAECSLHVVRNRRQKRSAFRDNTTASGRPGRSFATYGSAEQTKAERNNFYRTGPEVQSIRARRNLRTGLISQVTEEGLRTYVNVTDAILSRGQSVTESHIALLTLPNTYWPWEISGQGSSNTPRRASLPLVTLPNTYWPWKILGDGTRNASRRVFPPVVTPPNTDTYCPCDMPGEGTRNIPQHASLSTLPNTYWPWEMPGEGSRNTAQREPLPLTLPNTYWPWEILPEGTRSTARRASLPLSTLPNTYWPWEMPGEGSRNTAQREPLPLTLPNTYWPWEILPEGTRSTARRASLPLSTLPNTYWPWEMPGEGSRNTAQREPLPLTLPNTYWPWEILPGGTRNTGRRASLSISTLPNTYWPWEIPGKGPRNTPRRASPPLVTPHNTYWPWEVPEPREGTRNTTRRASLPLVTLPNTYWPWEIRGDRSCNTPSRVPLSQLHNTNWPWQIPDEHTRTTSRRASDPLVTQPNT</sequence>
<dbReference type="InterPro" id="IPR001611">
    <property type="entry name" value="Leu-rich_rpt"/>
</dbReference>